<feature type="domain" description="Tail specific protease" evidence="1">
    <location>
        <begin position="261"/>
        <end position="507"/>
    </location>
</feature>
<dbReference type="Proteomes" id="UP000199203">
    <property type="component" value="Unassembled WGS sequence"/>
</dbReference>
<dbReference type="EMBL" id="FNBH01000004">
    <property type="protein sequence ID" value="SDG41248.1"/>
    <property type="molecule type" value="Genomic_DNA"/>
</dbReference>
<dbReference type="Pfam" id="PF03572">
    <property type="entry name" value="Peptidase_S41"/>
    <property type="match status" value="1"/>
</dbReference>
<dbReference type="PANTHER" id="PTHR32060:SF30">
    <property type="entry name" value="CARBOXY-TERMINAL PROCESSING PROTEASE CTPA"/>
    <property type="match status" value="1"/>
</dbReference>
<accession>A0A1G7U1F7</accession>
<evidence type="ECO:0000313" key="2">
    <source>
        <dbReference type="EMBL" id="SDG41248.1"/>
    </source>
</evidence>
<dbReference type="GO" id="GO:0008236">
    <property type="term" value="F:serine-type peptidase activity"/>
    <property type="evidence" value="ECO:0007669"/>
    <property type="project" value="InterPro"/>
</dbReference>
<dbReference type="GO" id="GO:0007165">
    <property type="term" value="P:signal transduction"/>
    <property type="evidence" value="ECO:0007669"/>
    <property type="project" value="TreeGrafter"/>
</dbReference>
<dbReference type="GO" id="GO:0004175">
    <property type="term" value="F:endopeptidase activity"/>
    <property type="evidence" value="ECO:0007669"/>
    <property type="project" value="TreeGrafter"/>
</dbReference>
<dbReference type="PANTHER" id="PTHR32060">
    <property type="entry name" value="TAIL-SPECIFIC PROTEASE"/>
    <property type="match status" value="1"/>
</dbReference>
<dbReference type="Gene3D" id="3.90.226.10">
    <property type="entry name" value="2-enoyl-CoA Hydratase, Chain A, domain 1"/>
    <property type="match status" value="1"/>
</dbReference>
<dbReference type="SUPFAM" id="SSF52096">
    <property type="entry name" value="ClpP/crotonase"/>
    <property type="match status" value="1"/>
</dbReference>
<sequence>MLEYVKVGVRPSLYNVKTLNLILLIMRKAQYLFLFIILMSCQSVKKNNLFLEKKIPVSQLKRDVDFTYDKLKRFHPELYWYISKTDLDHKFDSLKTSFTKPLTPNEFYFQFSPVIASINEGHLRLKAIPRKYTKAEQKAFKTKRPLFALMDYQVVGDKMFVKENRENVKNIKVGTEILKINDENVSDLIRKYRKLYSSDGKNQTFQKYFMNLSFFNYYTLEKGYLDSVNLQTRYDNVISDVFIKRQKKTDQQVDIDKVKPKITTVQKVQDYDASSKTYNRDLKFLKTDSSIAYIKVKTFSATLAKKFYKETFAEIKDAKSDYLILDIRDNLGGSLSEINTLYSYLTDKEFTLIKSPEMTSRTSGLHQNYFRGQNVLSSIFSAVGYPFFLAGNYLLSSKKEGRYYFREFASKPTKPKKDAFRGKIYVLVNGGSFSASSIISAKLKYEKRALIIGEETGGANDGTVAGVNNTVTLPHSKLALPIGLFLIRPNIEFDNNNRGVMPNIEVEPNFGDLSGCEEDKMMKWVLDDIAFRNSIVGKAK</sequence>
<reference evidence="3" key="1">
    <citation type="submission" date="2016-10" db="EMBL/GenBank/DDBJ databases">
        <authorList>
            <person name="Varghese N."/>
            <person name="Submissions S."/>
        </authorList>
    </citation>
    <scope>NUCLEOTIDE SEQUENCE [LARGE SCALE GENOMIC DNA]</scope>
    <source>
        <strain evidence="3">DSM 19684</strain>
    </source>
</reference>
<evidence type="ECO:0000259" key="1">
    <source>
        <dbReference type="SMART" id="SM00245"/>
    </source>
</evidence>
<dbReference type="AlphaFoldDB" id="A0A1G7U1F7"/>
<dbReference type="OrthoDB" id="5480566at2"/>
<dbReference type="InterPro" id="IPR005151">
    <property type="entry name" value="Tail-specific_protease"/>
</dbReference>
<gene>
    <name evidence="2" type="ORF">SAMN05421825_3283</name>
</gene>
<keyword evidence="3" id="KW-1185">Reference proteome</keyword>
<evidence type="ECO:0000313" key="3">
    <source>
        <dbReference type="Proteomes" id="UP000199203"/>
    </source>
</evidence>
<proteinExistence type="predicted"/>
<dbReference type="InterPro" id="IPR029045">
    <property type="entry name" value="ClpP/crotonase-like_dom_sf"/>
</dbReference>
<name>A0A1G7U1F7_9FLAO</name>
<dbReference type="STRING" id="454006.SAMN05421825_3283"/>
<protein>
    <submittedName>
        <fullName evidence="2">Peptidase family S41</fullName>
    </submittedName>
</protein>
<dbReference type="SMART" id="SM00245">
    <property type="entry name" value="TSPc"/>
    <property type="match status" value="1"/>
</dbReference>
<organism evidence="2 3">
    <name type="scientific">Epilithonimonas hungarica</name>
    <dbReference type="NCBI Taxonomy" id="454006"/>
    <lineage>
        <taxon>Bacteria</taxon>
        <taxon>Pseudomonadati</taxon>
        <taxon>Bacteroidota</taxon>
        <taxon>Flavobacteriia</taxon>
        <taxon>Flavobacteriales</taxon>
        <taxon>Weeksellaceae</taxon>
        <taxon>Chryseobacterium group</taxon>
        <taxon>Epilithonimonas</taxon>
    </lineage>
</organism>
<dbReference type="GO" id="GO:0030288">
    <property type="term" value="C:outer membrane-bounded periplasmic space"/>
    <property type="evidence" value="ECO:0007669"/>
    <property type="project" value="TreeGrafter"/>
</dbReference>
<dbReference type="GO" id="GO:0006508">
    <property type="term" value="P:proteolysis"/>
    <property type="evidence" value="ECO:0007669"/>
    <property type="project" value="InterPro"/>
</dbReference>